<feature type="region of interest" description="Disordered" evidence="1">
    <location>
        <begin position="41"/>
        <end position="88"/>
    </location>
</feature>
<evidence type="ECO:0008006" key="5">
    <source>
        <dbReference type="Google" id="ProtNLM"/>
    </source>
</evidence>
<dbReference type="AlphaFoldDB" id="A0A239P1M4"/>
<feature type="chain" id="PRO_5038948195" description="Secreted protein" evidence="2">
    <location>
        <begin position="32"/>
        <end position="88"/>
    </location>
</feature>
<proteinExistence type="predicted"/>
<evidence type="ECO:0000313" key="3">
    <source>
        <dbReference type="EMBL" id="SNT60623.1"/>
    </source>
</evidence>
<dbReference type="PROSITE" id="PS51257">
    <property type="entry name" value="PROKAR_LIPOPROTEIN"/>
    <property type="match status" value="1"/>
</dbReference>
<name>A0A239P1M4_9ACTN</name>
<feature type="signal peptide" evidence="2">
    <location>
        <begin position="1"/>
        <end position="31"/>
    </location>
</feature>
<feature type="compositionally biased region" description="Acidic residues" evidence="1">
    <location>
        <begin position="73"/>
        <end position="82"/>
    </location>
</feature>
<feature type="compositionally biased region" description="Acidic residues" evidence="1">
    <location>
        <begin position="49"/>
        <end position="59"/>
    </location>
</feature>
<evidence type="ECO:0000256" key="1">
    <source>
        <dbReference type="SAM" id="MobiDB-lite"/>
    </source>
</evidence>
<keyword evidence="2" id="KW-0732">Signal</keyword>
<reference evidence="3 4" key="1">
    <citation type="submission" date="2017-06" db="EMBL/GenBank/DDBJ databases">
        <authorList>
            <person name="Kim H.J."/>
            <person name="Triplett B.A."/>
        </authorList>
    </citation>
    <scope>NUCLEOTIDE SEQUENCE [LARGE SCALE GENOMIC DNA]</scope>
    <source>
        <strain evidence="3 4">CGMCC 4.2132</strain>
    </source>
</reference>
<dbReference type="EMBL" id="FZOD01000078">
    <property type="protein sequence ID" value="SNT60623.1"/>
    <property type="molecule type" value="Genomic_DNA"/>
</dbReference>
<protein>
    <recommendedName>
        <fullName evidence="5">Secreted protein</fullName>
    </recommendedName>
</protein>
<dbReference type="RefSeq" id="WP_089212950.1">
    <property type="nucleotide sequence ID" value="NZ_FZOD01000078.1"/>
</dbReference>
<organism evidence="3 4">
    <name type="scientific">Streptosporangium subroseum</name>
    <dbReference type="NCBI Taxonomy" id="106412"/>
    <lineage>
        <taxon>Bacteria</taxon>
        <taxon>Bacillati</taxon>
        <taxon>Actinomycetota</taxon>
        <taxon>Actinomycetes</taxon>
        <taxon>Streptosporangiales</taxon>
        <taxon>Streptosporangiaceae</taxon>
        <taxon>Streptosporangium</taxon>
    </lineage>
</organism>
<accession>A0A239P1M4</accession>
<sequence>MTITKRLRPLAATLVLAALFSLAAACPAQQAACAATAAGSTTVLNPPEPIEEIAPEPIEDGSYRDGSLTEAEKAEESDEVAQDDAQGC</sequence>
<keyword evidence="4" id="KW-1185">Reference proteome</keyword>
<evidence type="ECO:0000313" key="4">
    <source>
        <dbReference type="Proteomes" id="UP000198282"/>
    </source>
</evidence>
<evidence type="ECO:0000256" key="2">
    <source>
        <dbReference type="SAM" id="SignalP"/>
    </source>
</evidence>
<gene>
    <name evidence="3" type="ORF">SAMN05216276_107834</name>
</gene>
<dbReference type="Proteomes" id="UP000198282">
    <property type="component" value="Unassembled WGS sequence"/>
</dbReference>